<evidence type="ECO:0000256" key="7">
    <source>
        <dbReference type="SAM" id="MobiDB-lite"/>
    </source>
</evidence>
<evidence type="ECO:0000256" key="2">
    <source>
        <dbReference type="ARBA" id="ARBA00012759"/>
    </source>
</evidence>
<evidence type="ECO:0000256" key="3">
    <source>
        <dbReference type="ARBA" id="ARBA00022670"/>
    </source>
</evidence>
<feature type="non-terminal residue" evidence="9">
    <location>
        <position position="1"/>
    </location>
</feature>
<dbReference type="Pfam" id="PF02338">
    <property type="entry name" value="OTU"/>
    <property type="match status" value="1"/>
</dbReference>
<dbReference type="AlphaFoldDB" id="A0A8S4NGF0"/>
<dbReference type="InterPro" id="IPR050704">
    <property type="entry name" value="Peptidase_C85-like"/>
</dbReference>
<dbReference type="OrthoDB" id="415023at2759"/>
<organism evidence="9 10">
    <name type="scientific">Owenia fusiformis</name>
    <name type="common">Polychaete worm</name>
    <dbReference type="NCBI Taxonomy" id="6347"/>
    <lineage>
        <taxon>Eukaryota</taxon>
        <taxon>Metazoa</taxon>
        <taxon>Spiralia</taxon>
        <taxon>Lophotrochozoa</taxon>
        <taxon>Annelida</taxon>
        <taxon>Polychaeta</taxon>
        <taxon>Sedentaria</taxon>
        <taxon>Canalipalpata</taxon>
        <taxon>Sabellida</taxon>
        <taxon>Oweniida</taxon>
        <taxon>Oweniidae</taxon>
        <taxon>Owenia</taxon>
    </lineage>
</organism>
<dbReference type="GO" id="GO:0004843">
    <property type="term" value="F:cysteine-type deubiquitinase activity"/>
    <property type="evidence" value="ECO:0007669"/>
    <property type="project" value="UniProtKB-EC"/>
</dbReference>
<gene>
    <name evidence="9" type="ORF">OFUS_LOCUS6829</name>
</gene>
<dbReference type="InterPro" id="IPR038765">
    <property type="entry name" value="Papain-like_cys_pep_sf"/>
</dbReference>
<dbReference type="SUPFAM" id="SSF54001">
    <property type="entry name" value="Cysteine proteinases"/>
    <property type="match status" value="1"/>
</dbReference>
<keyword evidence="10" id="KW-1185">Reference proteome</keyword>
<feature type="compositionally biased region" description="Basic and acidic residues" evidence="7">
    <location>
        <begin position="57"/>
        <end position="67"/>
    </location>
</feature>
<dbReference type="InterPro" id="IPR049772">
    <property type="entry name" value="OTU_OTUD6"/>
</dbReference>
<keyword evidence="4" id="KW-0833">Ubl conjugation pathway</keyword>
<evidence type="ECO:0000256" key="6">
    <source>
        <dbReference type="ARBA" id="ARBA00022807"/>
    </source>
</evidence>
<feature type="compositionally biased region" description="Basic and acidic residues" evidence="7">
    <location>
        <begin position="1"/>
        <end position="13"/>
    </location>
</feature>
<dbReference type="CDD" id="cd22761">
    <property type="entry name" value="OTU_OTUD6"/>
    <property type="match status" value="1"/>
</dbReference>
<dbReference type="PROSITE" id="PS50802">
    <property type="entry name" value="OTU"/>
    <property type="match status" value="1"/>
</dbReference>
<feature type="domain" description="OTU" evidence="8">
    <location>
        <begin position="97"/>
        <end position="234"/>
    </location>
</feature>
<dbReference type="EC" id="3.4.19.12" evidence="2"/>
<sequence length="242" mass="27183">LDAKHEQELKDFKAQQNDTPDNVAERVSTISLDNTNDATSNETKAKKPSKAQKRREKKEAENKAREANIAEQEVANLSGARHIEAQKIKEILGRRGLTVFSVPSDGNCLYTALVDQLSRQGIEADMSDMRKKTAAYIRANKDDIMPFLCDHNTGEPYDDEAFEKYCSDTENTPAWGGQLEIKALSNVLDHPIEIVQADSPPLVIGEDTKNTPLILSYHRHIYSLGEHYNSVIEKPEEDEEDT</sequence>
<evidence type="ECO:0000259" key="8">
    <source>
        <dbReference type="PROSITE" id="PS50802"/>
    </source>
</evidence>
<keyword evidence="3" id="KW-0645">Protease</keyword>
<feature type="compositionally biased region" description="Polar residues" evidence="7">
    <location>
        <begin position="28"/>
        <end position="42"/>
    </location>
</feature>
<proteinExistence type="predicted"/>
<dbReference type="PANTHER" id="PTHR12419">
    <property type="entry name" value="OTU DOMAIN CONTAINING PROTEIN"/>
    <property type="match status" value="1"/>
</dbReference>
<name>A0A8S4NGF0_OWEFU</name>
<dbReference type="GO" id="GO:0006508">
    <property type="term" value="P:proteolysis"/>
    <property type="evidence" value="ECO:0007669"/>
    <property type="project" value="UniProtKB-KW"/>
</dbReference>
<evidence type="ECO:0000313" key="9">
    <source>
        <dbReference type="EMBL" id="CAH1780086.1"/>
    </source>
</evidence>
<keyword evidence="5" id="KW-0378">Hydrolase</keyword>
<keyword evidence="6" id="KW-0788">Thiol protease</keyword>
<dbReference type="Gene3D" id="3.90.70.80">
    <property type="match status" value="1"/>
</dbReference>
<feature type="compositionally biased region" description="Basic residues" evidence="7">
    <location>
        <begin position="46"/>
        <end position="56"/>
    </location>
</feature>
<dbReference type="Proteomes" id="UP000749559">
    <property type="component" value="Unassembled WGS sequence"/>
</dbReference>
<dbReference type="FunFam" id="3.90.70.80:FF:000003">
    <property type="entry name" value="OTU domain-containing protein 6B"/>
    <property type="match status" value="1"/>
</dbReference>
<comment type="catalytic activity">
    <reaction evidence="1">
        <text>Thiol-dependent hydrolysis of ester, thioester, amide, peptide and isopeptide bonds formed by the C-terminal Gly of ubiquitin (a 76-residue protein attached to proteins as an intracellular targeting signal).</text>
        <dbReference type="EC" id="3.4.19.12"/>
    </reaction>
</comment>
<dbReference type="GO" id="GO:0016579">
    <property type="term" value="P:protein deubiquitination"/>
    <property type="evidence" value="ECO:0007669"/>
    <property type="project" value="TreeGrafter"/>
</dbReference>
<evidence type="ECO:0000313" key="10">
    <source>
        <dbReference type="Proteomes" id="UP000749559"/>
    </source>
</evidence>
<dbReference type="InterPro" id="IPR003323">
    <property type="entry name" value="OTU_dom"/>
</dbReference>
<dbReference type="EMBL" id="CAIIXF020000003">
    <property type="protein sequence ID" value="CAH1780086.1"/>
    <property type="molecule type" value="Genomic_DNA"/>
</dbReference>
<reference evidence="9" key="1">
    <citation type="submission" date="2022-03" db="EMBL/GenBank/DDBJ databases">
        <authorList>
            <person name="Martin C."/>
        </authorList>
    </citation>
    <scope>NUCLEOTIDE SEQUENCE</scope>
</reference>
<dbReference type="PANTHER" id="PTHR12419:SF10">
    <property type="entry name" value="DEUBIQUITINASE OTUD6B"/>
    <property type="match status" value="1"/>
</dbReference>
<evidence type="ECO:0000256" key="5">
    <source>
        <dbReference type="ARBA" id="ARBA00022801"/>
    </source>
</evidence>
<feature type="region of interest" description="Disordered" evidence="7">
    <location>
        <begin position="1"/>
        <end position="67"/>
    </location>
</feature>
<evidence type="ECO:0000256" key="1">
    <source>
        <dbReference type="ARBA" id="ARBA00000707"/>
    </source>
</evidence>
<accession>A0A8S4NGF0</accession>
<comment type="caution">
    <text evidence="9">The sequence shown here is derived from an EMBL/GenBank/DDBJ whole genome shotgun (WGS) entry which is preliminary data.</text>
</comment>
<protein>
    <recommendedName>
        <fullName evidence="2">ubiquitinyl hydrolase 1</fullName>
        <ecNumber evidence="2">3.4.19.12</ecNumber>
    </recommendedName>
</protein>
<evidence type="ECO:0000256" key="4">
    <source>
        <dbReference type="ARBA" id="ARBA00022786"/>
    </source>
</evidence>